<evidence type="ECO:0000313" key="4">
    <source>
        <dbReference type="Proteomes" id="UP001241758"/>
    </source>
</evidence>
<evidence type="ECO:0000313" key="3">
    <source>
        <dbReference type="EMBL" id="MDI6104237.1"/>
    </source>
</evidence>
<dbReference type="PROSITE" id="PS51257">
    <property type="entry name" value="PROKAR_LIPOPROTEIN"/>
    <property type="match status" value="1"/>
</dbReference>
<feature type="chain" id="PRO_5045644792" description="Lipoprotein" evidence="2">
    <location>
        <begin position="22"/>
        <end position="178"/>
    </location>
</feature>
<dbReference type="RefSeq" id="WP_282765571.1">
    <property type="nucleotide sequence ID" value="NZ_JASCTH010000031.1"/>
</dbReference>
<evidence type="ECO:0000256" key="1">
    <source>
        <dbReference type="SAM" id="MobiDB-lite"/>
    </source>
</evidence>
<accession>A0ABT6WWX3</accession>
<dbReference type="EMBL" id="JASCTH010000031">
    <property type="protein sequence ID" value="MDI6104237.1"/>
    <property type="molecule type" value="Genomic_DNA"/>
</dbReference>
<evidence type="ECO:0000256" key="2">
    <source>
        <dbReference type="SAM" id="SignalP"/>
    </source>
</evidence>
<comment type="caution">
    <text evidence="3">The sequence shown here is derived from an EMBL/GenBank/DDBJ whole genome shotgun (WGS) entry which is preliminary data.</text>
</comment>
<keyword evidence="4" id="KW-1185">Reference proteome</keyword>
<proteinExistence type="predicted"/>
<reference evidence="3 4" key="1">
    <citation type="submission" date="2023-05" db="EMBL/GenBank/DDBJ databases">
        <title>Actinoplanes sp. NEAU-A12 genome sequencing.</title>
        <authorList>
            <person name="Wang Z.-S."/>
        </authorList>
    </citation>
    <scope>NUCLEOTIDE SEQUENCE [LARGE SCALE GENOMIC DNA]</scope>
    <source>
        <strain evidence="3 4">NEAU-A12</strain>
    </source>
</reference>
<evidence type="ECO:0008006" key="5">
    <source>
        <dbReference type="Google" id="ProtNLM"/>
    </source>
</evidence>
<gene>
    <name evidence="3" type="ORF">QLQ12_37165</name>
</gene>
<feature type="signal peptide" evidence="2">
    <location>
        <begin position="1"/>
        <end position="21"/>
    </location>
</feature>
<dbReference type="Proteomes" id="UP001241758">
    <property type="component" value="Unassembled WGS sequence"/>
</dbReference>
<organism evidence="3 4">
    <name type="scientific">Actinoplanes sandaracinus</name>
    <dbReference type="NCBI Taxonomy" id="3045177"/>
    <lineage>
        <taxon>Bacteria</taxon>
        <taxon>Bacillati</taxon>
        <taxon>Actinomycetota</taxon>
        <taxon>Actinomycetes</taxon>
        <taxon>Micromonosporales</taxon>
        <taxon>Micromonosporaceae</taxon>
        <taxon>Actinoplanes</taxon>
    </lineage>
</organism>
<name>A0ABT6WWX3_9ACTN</name>
<protein>
    <recommendedName>
        <fullName evidence="5">Lipoprotein</fullName>
    </recommendedName>
</protein>
<feature type="region of interest" description="Disordered" evidence="1">
    <location>
        <begin position="24"/>
        <end position="55"/>
    </location>
</feature>
<sequence>MQKSHTSVVLAVLLLAATAGCQSGGEASPSPSLSAPAASVPASTEAGTAPASPAAASSPAASAAAEKAFPLAVSRRGGFAGVDDHVSITADGTAVVTRRGGPAVRTSLPAATMDELRLLLAAPEFAGRTTPPDAPVCNDGFEYELVSPSSTTRVHDCGGGHGTAVDRVLAIVAQLFNS</sequence>
<keyword evidence="2" id="KW-0732">Signal</keyword>
<feature type="compositionally biased region" description="Low complexity" evidence="1">
    <location>
        <begin position="27"/>
        <end position="55"/>
    </location>
</feature>